<dbReference type="GO" id="GO:0055086">
    <property type="term" value="P:nucleobase-containing small molecule metabolic process"/>
    <property type="evidence" value="ECO:0007669"/>
    <property type="project" value="UniProtKB-ARBA"/>
</dbReference>
<protein>
    <recommendedName>
        <fullName evidence="4 13">Cytidine deaminase</fullName>
        <ecNumber evidence="4 13">3.5.4.5</ecNumber>
    </recommendedName>
    <alternativeName>
        <fullName evidence="8 13">Cytidine aminohydrolase</fullName>
    </alternativeName>
</protein>
<comment type="function">
    <text evidence="2 13">This enzyme scavenges exogenous and endogenous cytidine and 2'-deoxycytidine for UMP synthesis.</text>
</comment>
<dbReference type="PROSITE" id="PS51747">
    <property type="entry name" value="CYT_DCMP_DEAMINASES_2"/>
    <property type="match status" value="1"/>
</dbReference>
<reference evidence="14" key="1">
    <citation type="submission" date="2019-03" db="EMBL/GenBank/DDBJ databases">
        <title>Improved annotation for the trematode Fasciola hepatica.</title>
        <authorList>
            <person name="Choi Y.-J."/>
            <person name="Martin J."/>
            <person name="Mitreva M."/>
        </authorList>
    </citation>
    <scope>NUCLEOTIDE SEQUENCE [LARGE SCALE GENOMIC DNA]</scope>
</reference>
<dbReference type="GO" id="GO:0042802">
    <property type="term" value="F:identical protein binding"/>
    <property type="evidence" value="ECO:0007669"/>
    <property type="project" value="UniProtKB-ARBA"/>
</dbReference>
<organism evidence="14 15">
    <name type="scientific">Fasciola hepatica</name>
    <name type="common">Liver fluke</name>
    <dbReference type="NCBI Taxonomy" id="6192"/>
    <lineage>
        <taxon>Eukaryota</taxon>
        <taxon>Metazoa</taxon>
        <taxon>Spiralia</taxon>
        <taxon>Lophotrochozoa</taxon>
        <taxon>Platyhelminthes</taxon>
        <taxon>Trematoda</taxon>
        <taxon>Digenea</taxon>
        <taxon>Plagiorchiida</taxon>
        <taxon>Echinostomata</taxon>
        <taxon>Echinostomatoidea</taxon>
        <taxon>Fasciolidae</taxon>
        <taxon>Fasciola</taxon>
    </lineage>
</organism>
<comment type="catalytic activity">
    <reaction evidence="13">
        <text>2'-deoxycytidine + H2O + H(+) = 2'-deoxyuridine + NH4(+)</text>
        <dbReference type="Rhea" id="RHEA:13433"/>
        <dbReference type="ChEBI" id="CHEBI:15377"/>
        <dbReference type="ChEBI" id="CHEBI:15378"/>
        <dbReference type="ChEBI" id="CHEBI:15698"/>
        <dbReference type="ChEBI" id="CHEBI:16450"/>
        <dbReference type="ChEBI" id="CHEBI:28938"/>
        <dbReference type="EC" id="3.5.4.5"/>
    </reaction>
</comment>
<dbReference type="GO" id="GO:0008270">
    <property type="term" value="F:zinc ion binding"/>
    <property type="evidence" value="ECO:0007669"/>
    <property type="project" value="UniProtKB-UniRule"/>
</dbReference>
<dbReference type="NCBIfam" id="NF004064">
    <property type="entry name" value="PRK05578.1"/>
    <property type="match status" value="1"/>
</dbReference>
<dbReference type="SUPFAM" id="SSF53927">
    <property type="entry name" value="Cytidine deaminase-like"/>
    <property type="match status" value="1"/>
</dbReference>
<comment type="caution">
    <text evidence="14">The sequence shown here is derived from an EMBL/GenBank/DDBJ whole genome shotgun (WGS) entry which is preliminary data.</text>
</comment>
<feature type="binding site" evidence="11">
    <location>
        <begin position="49"/>
        <end position="55"/>
    </location>
    <ligand>
        <name>substrate</name>
    </ligand>
</feature>
<evidence type="ECO:0000256" key="11">
    <source>
        <dbReference type="PIRSR" id="PIRSR606262-2"/>
    </source>
</evidence>
<dbReference type="AlphaFoldDB" id="A0A2H1BYH7"/>
<dbReference type="GO" id="GO:0005829">
    <property type="term" value="C:cytosol"/>
    <property type="evidence" value="ECO:0007669"/>
    <property type="project" value="TreeGrafter"/>
</dbReference>
<dbReference type="GO" id="GO:0004126">
    <property type="term" value="F:cytidine deaminase activity"/>
    <property type="evidence" value="ECO:0007669"/>
    <property type="project" value="UniProtKB-UniRule"/>
</dbReference>
<feature type="binding site" evidence="12">
    <location>
        <position position="96"/>
    </location>
    <ligand>
        <name>Zn(2+)</name>
        <dbReference type="ChEBI" id="CHEBI:29105"/>
        <note>catalytic</note>
    </ligand>
</feature>
<feature type="binding site" evidence="12">
    <location>
        <position position="60"/>
    </location>
    <ligand>
        <name>Zn(2+)</name>
        <dbReference type="ChEBI" id="CHEBI:29105"/>
        <note>catalytic</note>
    </ligand>
</feature>
<proteinExistence type="inferred from homology"/>
<evidence type="ECO:0000256" key="3">
    <source>
        <dbReference type="ARBA" id="ARBA00006576"/>
    </source>
</evidence>
<evidence type="ECO:0000256" key="5">
    <source>
        <dbReference type="ARBA" id="ARBA00022723"/>
    </source>
</evidence>
<feature type="binding site" evidence="12">
    <location>
        <position position="93"/>
    </location>
    <ligand>
        <name>Zn(2+)</name>
        <dbReference type="ChEBI" id="CHEBI:29105"/>
        <note>catalytic</note>
    </ligand>
</feature>
<dbReference type="Pfam" id="PF00383">
    <property type="entry name" value="dCMP_cyt_deam_1"/>
    <property type="match status" value="1"/>
</dbReference>
<evidence type="ECO:0000313" key="14">
    <source>
        <dbReference type="EMBL" id="THD20652.1"/>
    </source>
</evidence>
<evidence type="ECO:0000256" key="6">
    <source>
        <dbReference type="ARBA" id="ARBA00022801"/>
    </source>
</evidence>
<evidence type="ECO:0000256" key="4">
    <source>
        <dbReference type="ARBA" id="ARBA00012783"/>
    </source>
</evidence>
<keyword evidence="15" id="KW-1185">Reference proteome</keyword>
<name>A0A2H1BYH7_FASHE</name>
<evidence type="ECO:0000256" key="10">
    <source>
        <dbReference type="PIRSR" id="PIRSR606262-1"/>
    </source>
</evidence>
<evidence type="ECO:0000256" key="7">
    <source>
        <dbReference type="ARBA" id="ARBA00022833"/>
    </source>
</evidence>
<keyword evidence="7 12" id="KW-0862">Zinc</keyword>
<dbReference type="EMBL" id="JXXN02004362">
    <property type="protein sequence ID" value="THD20652.1"/>
    <property type="molecule type" value="Genomic_DNA"/>
</dbReference>
<evidence type="ECO:0000256" key="12">
    <source>
        <dbReference type="PIRSR" id="PIRSR606262-3"/>
    </source>
</evidence>
<comment type="similarity">
    <text evidence="3 13">Belongs to the cytidine and deoxycytidylate deaminase family.</text>
</comment>
<dbReference type="CDD" id="cd01283">
    <property type="entry name" value="cytidine_deaminase"/>
    <property type="match status" value="1"/>
</dbReference>
<dbReference type="InterPro" id="IPR016192">
    <property type="entry name" value="APOBEC/CMP_deaminase_Zn-bd"/>
</dbReference>
<evidence type="ECO:0000313" key="15">
    <source>
        <dbReference type="Proteomes" id="UP000230066"/>
    </source>
</evidence>
<dbReference type="NCBIfam" id="TIGR01354">
    <property type="entry name" value="cyt_deam_tetra"/>
    <property type="match status" value="1"/>
</dbReference>
<evidence type="ECO:0000256" key="8">
    <source>
        <dbReference type="ARBA" id="ARBA00032005"/>
    </source>
</evidence>
<gene>
    <name evidence="14" type="ORF">D915_008390</name>
</gene>
<dbReference type="EC" id="3.5.4.5" evidence="4 13"/>
<accession>A0A2H1BYH7</accession>
<dbReference type="InterPro" id="IPR050202">
    <property type="entry name" value="Cyt/Deoxycyt_deaminase"/>
</dbReference>
<dbReference type="InterPro" id="IPR016193">
    <property type="entry name" value="Cytidine_deaminase-like"/>
</dbReference>
<evidence type="ECO:0000256" key="9">
    <source>
        <dbReference type="ARBA" id="ARBA00049558"/>
    </source>
</evidence>
<evidence type="ECO:0000256" key="2">
    <source>
        <dbReference type="ARBA" id="ARBA00003949"/>
    </source>
</evidence>
<dbReference type="GO" id="GO:0072527">
    <property type="term" value="P:pyrimidine-containing compound metabolic process"/>
    <property type="evidence" value="ECO:0007669"/>
    <property type="project" value="UniProtKB-ARBA"/>
</dbReference>
<dbReference type="PANTHER" id="PTHR11644">
    <property type="entry name" value="CYTIDINE DEAMINASE"/>
    <property type="match status" value="1"/>
</dbReference>
<keyword evidence="5 12" id="KW-0479">Metal-binding</keyword>
<comment type="catalytic activity">
    <reaction evidence="9 13">
        <text>cytidine + H2O + H(+) = uridine + NH4(+)</text>
        <dbReference type="Rhea" id="RHEA:16069"/>
        <dbReference type="ChEBI" id="CHEBI:15377"/>
        <dbReference type="ChEBI" id="CHEBI:15378"/>
        <dbReference type="ChEBI" id="CHEBI:16704"/>
        <dbReference type="ChEBI" id="CHEBI:17562"/>
        <dbReference type="ChEBI" id="CHEBI:28938"/>
        <dbReference type="EC" id="3.5.4.5"/>
    </reaction>
</comment>
<feature type="active site" description="Proton donor" evidence="10">
    <location>
        <position position="62"/>
    </location>
</feature>
<dbReference type="PANTHER" id="PTHR11644:SF2">
    <property type="entry name" value="CYTIDINE DEAMINASE"/>
    <property type="match status" value="1"/>
</dbReference>
<keyword evidence="6 13" id="KW-0378">Hydrolase</keyword>
<dbReference type="PROSITE" id="PS00903">
    <property type="entry name" value="CYT_DCMP_DEAMINASES_1"/>
    <property type="match status" value="1"/>
</dbReference>
<dbReference type="InterPro" id="IPR002125">
    <property type="entry name" value="CMP_dCMP_dom"/>
</dbReference>
<evidence type="ECO:0000256" key="1">
    <source>
        <dbReference type="ARBA" id="ARBA00001947"/>
    </source>
</evidence>
<dbReference type="FunFam" id="3.40.140.10:FF:000008">
    <property type="entry name" value="Cytidine deaminase"/>
    <property type="match status" value="1"/>
</dbReference>
<dbReference type="Gene3D" id="3.40.140.10">
    <property type="entry name" value="Cytidine Deaminase, domain 2"/>
    <property type="match status" value="1"/>
</dbReference>
<dbReference type="Proteomes" id="UP000230066">
    <property type="component" value="Unassembled WGS sequence"/>
</dbReference>
<comment type="cofactor">
    <cofactor evidence="1 12 13">
        <name>Zn(2+)</name>
        <dbReference type="ChEBI" id="CHEBI:29105"/>
    </cofactor>
</comment>
<dbReference type="InterPro" id="IPR006262">
    <property type="entry name" value="Cyt_deam_tetra"/>
</dbReference>
<sequence length="141" mass="15059">MSSLITAEKRKQLIDAAVAVKSKAYCPASHFPVGCAVLSRDGPIFVGCNVENASYPCGSCAEVGAVANAVSQGHHNLIAAAVAADVEDTVTPCGKCRQVLAEFMLPESPILLVNKRLRVEEMRLETLLPHSFKFEVLPGHK</sequence>
<evidence type="ECO:0000256" key="13">
    <source>
        <dbReference type="RuleBase" id="RU364006"/>
    </source>
</evidence>